<proteinExistence type="inferred from homology"/>
<evidence type="ECO:0000259" key="15">
    <source>
        <dbReference type="PROSITE" id="PS50886"/>
    </source>
</evidence>
<dbReference type="GO" id="GO:0004825">
    <property type="term" value="F:methionine-tRNA ligase activity"/>
    <property type="evidence" value="ECO:0007669"/>
    <property type="project" value="UniProtKB-UniRule"/>
</dbReference>
<dbReference type="FunFam" id="2.40.50.140:FF:000042">
    <property type="entry name" value="Methionine--tRNA ligase"/>
    <property type="match status" value="1"/>
</dbReference>
<feature type="binding site" evidence="13">
    <location>
        <position position="131"/>
    </location>
    <ligand>
        <name>Zn(2+)</name>
        <dbReference type="ChEBI" id="CHEBI:29105"/>
    </ligand>
</feature>
<feature type="region of interest" description="Disordered" evidence="14">
    <location>
        <begin position="539"/>
        <end position="577"/>
    </location>
</feature>
<evidence type="ECO:0000256" key="1">
    <source>
        <dbReference type="ARBA" id="ARBA00003314"/>
    </source>
</evidence>
<evidence type="ECO:0000256" key="7">
    <source>
        <dbReference type="ARBA" id="ARBA00022741"/>
    </source>
</evidence>
<feature type="compositionally biased region" description="Polar residues" evidence="14">
    <location>
        <begin position="552"/>
        <end position="572"/>
    </location>
</feature>
<dbReference type="PANTHER" id="PTHR43326:SF1">
    <property type="entry name" value="METHIONINE--TRNA LIGASE, MITOCHONDRIAL"/>
    <property type="match status" value="1"/>
</dbReference>
<dbReference type="SUPFAM" id="SSF50249">
    <property type="entry name" value="Nucleic acid-binding proteins"/>
    <property type="match status" value="1"/>
</dbReference>
<comment type="subcellular location">
    <subcellularLocation>
        <location evidence="2 13">Cytoplasm</location>
    </subcellularLocation>
</comment>
<sequence length="683" mass="77089">MSQQTFYITTPIYYPNDFLHIGHSYTTVAADAMARYKRLRGFDVMYLTGTDEHGLKIQQRAQQAGKDVHEFLDEIISWIRDLWERLDISYDDFIRTTEDRHTRVVSEMFERLIDQGDIYLSDYEGWYCTPCESFWSERELQDGKCPDCGREVQFVREESYFFRMSKYVDRLLKYYDEHPDFIQPESRKNEMINNFIKPGLKDLCVSRTSFDWGIHVKRDPKHVVYVWLDALTNYITAIGYGSDNPDLRAKFEKYWPADVHFVGKEIVRFHVIYWPIILMALGLPLPKKVYGHGFLMMKDGKMSKSKGNVIDPKLLIERYGSDAIRYFLLREIPFGQDGVFTPESLVQRLNYDLANDLGNLIHRTAAMMNKFVGGQVPKPGDSTKLDTELATLFEETVQAVGEQMESMQFSLALAEIWKVVRRANKYIDEAAPWSLAKQGDTARLGTVMYNVAETIRGVAVLISPFLPRAAVSIREQYSFTASDATWDSITKFGFLEPGGQVHSGSPLFPRLEVEAELEELDRLASSAVARAAAKKAETAAKTSADVPAGSTPDASVTATVNAPQSGDASQAEQDGKPQIGIDVFEQIELRVGQIEFAEPVPKADKLLRLEINLGTETRQIVSGIAKHFNPQELVGRKVIVVTNLKPVKLRGVQSNGMILAASENGLLKLATVPDEMPNGAIVK</sequence>
<dbReference type="HAMAP" id="MF_01228">
    <property type="entry name" value="Met_tRNA_synth_type2"/>
    <property type="match status" value="1"/>
</dbReference>
<dbReference type="Proteomes" id="UP000663505">
    <property type="component" value="Chromosome"/>
</dbReference>
<feature type="binding site" evidence="13">
    <location>
        <position position="145"/>
    </location>
    <ligand>
        <name>Zn(2+)</name>
        <dbReference type="ChEBI" id="CHEBI:29105"/>
    </ligand>
</feature>
<evidence type="ECO:0000313" key="17">
    <source>
        <dbReference type="Proteomes" id="UP000663505"/>
    </source>
</evidence>
<dbReference type="GO" id="GO:0046872">
    <property type="term" value="F:metal ion binding"/>
    <property type="evidence" value="ECO:0007669"/>
    <property type="project" value="UniProtKB-KW"/>
</dbReference>
<keyword evidence="6 13" id="KW-0436">Ligase</keyword>
<dbReference type="SUPFAM" id="SSF47323">
    <property type="entry name" value="Anticodon-binding domain of a subclass of class I aminoacyl-tRNA synthetases"/>
    <property type="match status" value="1"/>
</dbReference>
<evidence type="ECO:0000256" key="14">
    <source>
        <dbReference type="SAM" id="MobiDB-lite"/>
    </source>
</evidence>
<dbReference type="GO" id="GO:0005524">
    <property type="term" value="F:ATP binding"/>
    <property type="evidence" value="ECO:0007669"/>
    <property type="project" value="UniProtKB-UniRule"/>
</dbReference>
<dbReference type="KEGG" id="afx:JZ786_02450"/>
<keyword evidence="10 13" id="KW-0648">Protein biosynthesis</keyword>
<evidence type="ECO:0000256" key="8">
    <source>
        <dbReference type="ARBA" id="ARBA00022840"/>
    </source>
</evidence>
<evidence type="ECO:0000256" key="10">
    <source>
        <dbReference type="ARBA" id="ARBA00022917"/>
    </source>
</evidence>
<dbReference type="CDD" id="cd00814">
    <property type="entry name" value="MetRS_core"/>
    <property type="match status" value="1"/>
</dbReference>
<evidence type="ECO:0000256" key="5">
    <source>
        <dbReference type="ARBA" id="ARBA00022555"/>
    </source>
</evidence>
<dbReference type="CDD" id="cd02800">
    <property type="entry name" value="tRNA_bind_EcMetRS_like"/>
    <property type="match status" value="1"/>
</dbReference>
<dbReference type="Gene3D" id="1.10.730.10">
    <property type="entry name" value="Isoleucyl-tRNA Synthetase, Domain 1"/>
    <property type="match status" value="1"/>
</dbReference>
<dbReference type="InterPro" id="IPR014758">
    <property type="entry name" value="Met-tRNA_synth"/>
</dbReference>
<dbReference type="PANTHER" id="PTHR43326">
    <property type="entry name" value="METHIONYL-TRNA SYNTHETASE"/>
    <property type="match status" value="1"/>
</dbReference>
<keyword evidence="11 13" id="KW-0030">Aminoacyl-tRNA synthetase</keyword>
<dbReference type="GO" id="GO:0005737">
    <property type="term" value="C:cytoplasm"/>
    <property type="evidence" value="ECO:0007669"/>
    <property type="project" value="UniProtKB-SubCell"/>
</dbReference>
<feature type="short sequence motif" description="'KMSKS' region" evidence="13">
    <location>
        <begin position="301"/>
        <end position="305"/>
    </location>
</feature>
<evidence type="ECO:0000256" key="11">
    <source>
        <dbReference type="ARBA" id="ARBA00023146"/>
    </source>
</evidence>
<keyword evidence="4 13" id="KW-0963">Cytoplasm</keyword>
<dbReference type="InterPro" id="IPR023457">
    <property type="entry name" value="Met-tRNA_synth_2"/>
</dbReference>
<dbReference type="InterPro" id="IPR009080">
    <property type="entry name" value="tRNAsynth_Ia_anticodon-bd"/>
</dbReference>
<dbReference type="SUPFAM" id="SSF52374">
    <property type="entry name" value="Nucleotidylyl transferase"/>
    <property type="match status" value="1"/>
</dbReference>
<dbReference type="NCBIfam" id="NF008900">
    <property type="entry name" value="PRK12267.1"/>
    <property type="match status" value="1"/>
</dbReference>
<dbReference type="Gene3D" id="3.40.50.620">
    <property type="entry name" value="HUPs"/>
    <property type="match status" value="1"/>
</dbReference>
<dbReference type="GO" id="GO:0000049">
    <property type="term" value="F:tRNA binding"/>
    <property type="evidence" value="ECO:0007669"/>
    <property type="project" value="UniProtKB-UniRule"/>
</dbReference>
<dbReference type="PROSITE" id="PS00178">
    <property type="entry name" value="AA_TRNA_LIGASE_I"/>
    <property type="match status" value="1"/>
</dbReference>
<feature type="short sequence motif" description="'HIGH' region" evidence="13">
    <location>
        <begin position="13"/>
        <end position="23"/>
    </location>
</feature>
<dbReference type="EMBL" id="CP071182">
    <property type="protein sequence ID" value="QSO47917.1"/>
    <property type="molecule type" value="Genomic_DNA"/>
</dbReference>
<keyword evidence="9 13" id="KW-0694">RNA-binding</keyword>
<evidence type="ECO:0000256" key="13">
    <source>
        <dbReference type="HAMAP-Rule" id="MF_01228"/>
    </source>
</evidence>
<feature type="binding site" evidence="13">
    <location>
        <position position="128"/>
    </location>
    <ligand>
        <name>Zn(2+)</name>
        <dbReference type="ChEBI" id="CHEBI:29105"/>
    </ligand>
</feature>
<dbReference type="PRINTS" id="PR01041">
    <property type="entry name" value="TRNASYNTHMET"/>
</dbReference>
<dbReference type="InterPro" id="IPR002547">
    <property type="entry name" value="tRNA-bd_dom"/>
</dbReference>
<dbReference type="NCBIfam" id="TIGR00398">
    <property type="entry name" value="metG"/>
    <property type="match status" value="1"/>
</dbReference>
<dbReference type="FunFam" id="2.170.220.10:FF:000002">
    <property type="entry name" value="Methionine--tRNA ligase"/>
    <property type="match status" value="1"/>
</dbReference>
<evidence type="ECO:0000313" key="16">
    <source>
        <dbReference type="EMBL" id="QSO47917.1"/>
    </source>
</evidence>
<comment type="caution">
    <text evidence="13">Lacks conserved residue(s) required for the propagation of feature annotation.</text>
</comment>
<dbReference type="InterPro" id="IPR001412">
    <property type="entry name" value="aa-tRNA-synth_I_CS"/>
</dbReference>
<dbReference type="EC" id="6.1.1.10" evidence="13"/>
<keyword evidence="8 13" id="KW-0067">ATP-binding</keyword>
<evidence type="ECO:0000256" key="12">
    <source>
        <dbReference type="ARBA" id="ARBA00047364"/>
    </source>
</evidence>
<evidence type="ECO:0000256" key="6">
    <source>
        <dbReference type="ARBA" id="ARBA00022598"/>
    </source>
</evidence>
<organism evidence="16 17">
    <name type="scientific">Alicyclobacillus mengziensis</name>
    <dbReference type="NCBI Taxonomy" id="2931921"/>
    <lineage>
        <taxon>Bacteria</taxon>
        <taxon>Bacillati</taxon>
        <taxon>Bacillota</taxon>
        <taxon>Bacilli</taxon>
        <taxon>Bacillales</taxon>
        <taxon>Alicyclobacillaceae</taxon>
        <taxon>Alicyclobacillus</taxon>
    </lineage>
</organism>
<dbReference type="AlphaFoldDB" id="A0A9X7VZX0"/>
<dbReference type="Pfam" id="PF19303">
    <property type="entry name" value="Anticodon_3"/>
    <property type="match status" value="1"/>
</dbReference>
<dbReference type="InterPro" id="IPR014729">
    <property type="entry name" value="Rossmann-like_a/b/a_fold"/>
</dbReference>
<feature type="domain" description="TRNA-binding" evidence="15">
    <location>
        <begin position="583"/>
        <end position="683"/>
    </location>
</feature>
<evidence type="ECO:0000256" key="9">
    <source>
        <dbReference type="ARBA" id="ARBA00022884"/>
    </source>
</evidence>
<comment type="function">
    <text evidence="1 13">Is required not only for elongation of protein synthesis but also for the initiation of all mRNA translation through initiator tRNA(fMet) aminoacylation.</text>
</comment>
<dbReference type="InterPro" id="IPR033911">
    <property type="entry name" value="MetRS_core"/>
</dbReference>
<evidence type="ECO:0000256" key="4">
    <source>
        <dbReference type="ARBA" id="ARBA00022490"/>
    </source>
</evidence>
<dbReference type="Gene3D" id="2.170.220.10">
    <property type="match status" value="1"/>
</dbReference>
<dbReference type="Gene3D" id="2.40.50.140">
    <property type="entry name" value="Nucleic acid-binding proteins"/>
    <property type="match status" value="1"/>
</dbReference>
<feature type="binding site" evidence="13">
    <location>
        <position position="148"/>
    </location>
    <ligand>
        <name>Zn(2+)</name>
        <dbReference type="ChEBI" id="CHEBI:29105"/>
    </ligand>
</feature>
<dbReference type="InterPro" id="IPR041872">
    <property type="entry name" value="Anticodon_Met"/>
</dbReference>
<dbReference type="PROSITE" id="PS50886">
    <property type="entry name" value="TRBD"/>
    <property type="match status" value="1"/>
</dbReference>
<evidence type="ECO:0000256" key="2">
    <source>
        <dbReference type="ARBA" id="ARBA00004496"/>
    </source>
</evidence>
<keyword evidence="13" id="KW-0479">Metal-binding</keyword>
<dbReference type="InterPro" id="IPR015413">
    <property type="entry name" value="Methionyl/Leucyl_tRNA_Synth"/>
</dbReference>
<protein>
    <recommendedName>
        <fullName evidence="13">Methionine--tRNA ligase</fullName>
        <ecNumber evidence="13">6.1.1.10</ecNumber>
    </recommendedName>
    <alternativeName>
        <fullName evidence="13">Methionyl-tRNA synthetase</fullName>
        <shortName evidence="13">MetRS</shortName>
    </alternativeName>
</protein>
<dbReference type="InterPro" id="IPR004495">
    <property type="entry name" value="Met-tRNA-synth_bsu_C"/>
</dbReference>
<dbReference type="InterPro" id="IPR012340">
    <property type="entry name" value="NA-bd_OB-fold"/>
</dbReference>
<dbReference type="RefSeq" id="WP_206657261.1">
    <property type="nucleotide sequence ID" value="NZ_CP071182.1"/>
</dbReference>
<keyword evidence="13" id="KW-0862">Zinc</keyword>
<dbReference type="Pfam" id="PF09334">
    <property type="entry name" value="tRNA-synt_1g"/>
    <property type="match status" value="2"/>
</dbReference>
<comment type="subunit">
    <text evidence="3 13">Homodimer.</text>
</comment>
<keyword evidence="7 13" id="KW-0547">Nucleotide-binding</keyword>
<keyword evidence="17" id="KW-1185">Reference proteome</keyword>
<comment type="cofactor">
    <cofactor evidence="13">
        <name>Zn(2+)</name>
        <dbReference type="ChEBI" id="CHEBI:29105"/>
    </cofactor>
    <text evidence="13">Binds 1 zinc ion per subunit.</text>
</comment>
<name>A0A9X7VZX0_9BACL</name>
<dbReference type="CDD" id="cd07957">
    <property type="entry name" value="Anticodon_Ia_Met"/>
    <property type="match status" value="1"/>
</dbReference>
<dbReference type="FunFam" id="1.10.730.10:FF:000026">
    <property type="entry name" value="Methionine--tRNA ligase"/>
    <property type="match status" value="1"/>
</dbReference>
<evidence type="ECO:0000256" key="3">
    <source>
        <dbReference type="ARBA" id="ARBA00011738"/>
    </source>
</evidence>
<comment type="catalytic activity">
    <reaction evidence="12 13">
        <text>tRNA(Met) + L-methionine + ATP = L-methionyl-tRNA(Met) + AMP + diphosphate</text>
        <dbReference type="Rhea" id="RHEA:13481"/>
        <dbReference type="Rhea" id="RHEA-COMP:9667"/>
        <dbReference type="Rhea" id="RHEA-COMP:9698"/>
        <dbReference type="ChEBI" id="CHEBI:30616"/>
        <dbReference type="ChEBI" id="CHEBI:33019"/>
        <dbReference type="ChEBI" id="CHEBI:57844"/>
        <dbReference type="ChEBI" id="CHEBI:78442"/>
        <dbReference type="ChEBI" id="CHEBI:78530"/>
        <dbReference type="ChEBI" id="CHEBI:456215"/>
        <dbReference type="EC" id="6.1.1.10"/>
    </reaction>
</comment>
<dbReference type="GO" id="GO:0006431">
    <property type="term" value="P:methionyl-tRNA aminoacylation"/>
    <property type="evidence" value="ECO:0007669"/>
    <property type="project" value="UniProtKB-UniRule"/>
</dbReference>
<dbReference type="Pfam" id="PF01588">
    <property type="entry name" value="tRNA_bind"/>
    <property type="match status" value="1"/>
</dbReference>
<gene>
    <name evidence="13 16" type="primary">metG</name>
    <name evidence="16" type="ORF">JZ786_02450</name>
</gene>
<accession>A0A9X7VZX0</accession>
<reference evidence="16 17" key="1">
    <citation type="submission" date="2021-02" db="EMBL/GenBank/DDBJ databases">
        <title>Alicyclobacillus curvatus sp. nov. and Alicyclobacillus mengziensis sp. nov., two acidophilic bacteria isolated from acid mine drainage.</title>
        <authorList>
            <person name="Huang Y."/>
        </authorList>
    </citation>
    <scope>NUCLEOTIDE SEQUENCE [LARGE SCALE GENOMIC DNA]</scope>
    <source>
        <strain evidence="16 17">S30H14</strain>
    </source>
</reference>
<dbReference type="NCBIfam" id="TIGR00399">
    <property type="entry name" value="metG_C_term"/>
    <property type="match status" value="1"/>
</dbReference>
<comment type="similarity">
    <text evidence="13">Belongs to the class-I aminoacyl-tRNA synthetase family. MetG type 2A subfamily.</text>
</comment>
<keyword evidence="5 13" id="KW-0820">tRNA-binding</keyword>